<accession>A0AAD1VVQ8</accession>
<feature type="region of interest" description="Disordered" evidence="1">
    <location>
        <begin position="81"/>
        <end position="111"/>
    </location>
</feature>
<evidence type="ECO:0000313" key="2">
    <source>
        <dbReference type="EMBL" id="CAH2252921.1"/>
    </source>
</evidence>
<proteinExistence type="predicted"/>
<organism evidence="2 3">
    <name type="scientific">Pelobates cultripes</name>
    <name type="common">Western spadefoot toad</name>
    <dbReference type="NCBI Taxonomy" id="61616"/>
    <lineage>
        <taxon>Eukaryota</taxon>
        <taxon>Metazoa</taxon>
        <taxon>Chordata</taxon>
        <taxon>Craniata</taxon>
        <taxon>Vertebrata</taxon>
        <taxon>Euteleostomi</taxon>
        <taxon>Amphibia</taxon>
        <taxon>Batrachia</taxon>
        <taxon>Anura</taxon>
        <taxon>Pelobatoidea</taxon>
        <taxon>Pelobatidae</taxon>
        <taxon>Pelobates</taxon>
    </lineage>
</organism>
<dbReference type="EMBL" id="OW240913">
    <property type="protein sequence ID" value="CAH2252921.1"/>
    <property type="molecule type" value="Genomic_DNA"/>
</dbReference>
<gene>
    <name evidence="2" type="ORF">PECUL_23A005703</name>
</gene>
<dbReference type="Proteomes" id="UP001295444">
    <property type="component" value="Chromosome 02"/>
</dbReference>
<name>A0AAD1VVQ8_PELCU</name>
<sequence>NTNMKRIRPSRYQQQKIKKAREKSAEAMSGSILKYVAHSTSTAVGECAEDIQPGESRGEMPEVSSQEALYVKAQELEKIILSSSGESDVDEGDASRSLHQQDSDDDEEEETVQLSVYSIVSVWPVPVPDVLRVDFIKRLRDGPVMLKGKERNQKERDDS</sequence>
<evidence type="ECO:0000313" key="3">
    <source>
        <dbReference type="Proteomes" id="UP001295444"/>
    </source>
</evidence>
<feature type="non-terminal residue" evidence="2">
    <location>
        <position position="1"/>
    </location>
</feature>
<feature type="region of interest" description="Disordered" evidence="1">
    <location>
        <begin position="1"/>
        <end position="25"/>
    </location>
</feature>
<evidence type="ECO:0000256" key="1">
    <source>
        <dbReference type="SAM" id="MobiDB-lite"/>
    </source>
</evidence>
<reference evidence="2" key="1">
    <citation type="submission" date="2022-03" db="EMBL/GenBank/DDBJ databases">
        <authorList>
            <person name="Alioto T."/>
            <person name="Alioto T."/>
            <person name="Gomez Garrido J."/>
        </authorList>
    </citation>
    <scope>NUCLEOTIDE SEQUENCE</scope>
</reference>
<keyword evidence="3" id="KW-1185">Reference proteome</keyword>
<dbReference type="AlphaFoldDB" id="A0AAD1VVQ8"/>
<feature type="compositionally biased region" description="Basic and acidic residues" evidence="1">
    <location>
        <begin position="93"/>
        <end position="102"/>
    </location>
</feature>
<protein>
    <submittedName>
        <fullName evidence="2">Uncharacterized protein</fullName>
    </submittedName>
</protein>